<sequence>MWYDLSQGGDLLDQVQTGKFIAELRKEKSLTQAQLGDLLGVTNKTISRWENGNYMPDLAVLQSLCAVLDVNINEMISGRRLDEADFRQQADNNLLLSLDQARRMRREYKLIDFLTGAGTGSLIGMLTAPDSVRRNVVILISLIMIVIGQVKQWHFGKQLMELLDKVR</sequence>
<dbReference type="PANTHER" id="PTHR46558:SF4">
    <property type="entry name" value="DNA-BIDING PHAGE PROTEIN"/>
    <property type="match status" value="1"/>
</dbReference>
<protein>
    <submittedName>
        <fullName evidence="3">Helix-turn-helix domain-containing protein</fullName>
    </submittedName>
</protein>
<evidence type="ECO:0000313" key="3">
    <source>
        <dbReference type="EMBL" id="RGX32830.1"/>
    </source>
</evidence>
<dbReference type="CDD" id="cd00093">
    <property type="entry name" value="HTH_XRE"/>
    <property type="match status" value="1"/>
</dbReference>
<reference evidence="3 4" key="1">
    <citation type="submission" date="2018-08" db="EMBL/GenBank/DDBJ databases">
        <title>A genome reference for cultivated species of the human gut microbiota.</title>
        <authorList>
            <person name="Zou Y."/>
            <person name="Xue W."/>
            <person name="Luo G."/>
        </authorList>
    </citation>
    <scope>NUCLEOTIDE SEQUENCE [LARGE SCALE GENOMIC DNA]</scope>
    <source>
        <strain evidence="3 4">AF04-15</strain>
    </source>
</reference>
<feature type="domain" description="HTH cro/C1-type" evidence="2">
    <location>
        <begin position="21"/>
        <end position="75"/>
    </location>
</feature>
<dbReference type="SMART" id="SM00530">
    <property type="entry name" value="HTH_XRE"/>
    <property type="match status" value="1"/>
</dbReference>
<dbReference type="Gene3D" id="1.10.260.40">
    <property type="entry name" value="lambda repressor-like DNA-binding domains"/>
    <property type="match status" value="1"/>
</dbReference>
<dbReference type="GO" id="GO:0003677">
    <property type="term" value="F:DNA binding"/>
    <property type="evidence" value="ECO:0007669"/>
    <property type="project" value="UniProtKB-KW"/>
</dbReference>
<evidence type="ECO:0000313" key="4">
    <source>
        <dbReference type="Proteomes" id="UP000283880"/>
    </source>
</evidence>
<dbReference type="InterPro" id="IPR010982">
    <property type="entry name" value="Lambda_DNA-bd_dom_sf"/>
</dbReference>
<dbReference type="Pfam" id="PF01381">
    <property type="entry name" value="HTH_3"/>
    <property type="match status" value="1"/>
</dbReference>
<dbReference type="PANTHER" id="PTHR46558">
    <property type="entry name" value="TRACRIPTIONAL REGULATORY PROTEIN-RELATED-RELATED"/>
    <property type="match status" value="1"/>
</dbReference>
<dbReference type="OrthoDB" id="9813152at2"/>
<accession>A0A413FKT5</accession>
<keyword evidence="1" id="KW-0238">DNA-binding</keyword>
<comment type="caution">
    <text evidence="3">The sequence shown here is derived from an EMBL/GenBank/DDBJ whole genome shotgun (WGS) entry which is preliminary data.</text>
</comment>
<proteinExistence type="predicted"/>
<name>A0A413FKT5_9FIRM</name>
<dbReference type="PROSITE" id="PS50943">
    <property type="entry name" value="HTH_CROC1"/>
    <property type="match status" value="1"/>
</dbReference>
<dbReference type="InterPro" id="IPR001387">
    <property type="entry name" value="Cro/C1-type_HTH"/>
</dbReference>
<evidence type="ECO:0000259" key="2">
    <source>
        <dbReference type="PROSITE" id="PS50943"/>
    </source>
</evidence>
<organism evidence="3 4">
    <name type="scientific">Enterocloster asparagiformis</name>
    <dbReference type="NCBI Taxonomy" id="333367"/>
    <lineage>
        <taxon>Bacteria</taxon>
        <taxon>Bacillati</taxon>
        <taxon>Bacillota</taxon>
        <taxon>Clostridia</taxon>
        <taxon>Lachnospirales</taxon>
        <taxon>Lachnospiraceae</taxon>
        <taxon>Enterocloster</taxon>
    </lineage>
</organism>
<dbReference type="EMBL" id="QSBM01000001">
    <property type="protein sequence ID" value="RGX32830.1"/>
    <property type="molecule type" value="Genomic_DNA"/>
</dbReference>
<evidence type="ECO:0000256" key="1">
    <source>
        <dbReference type="ARBA" id="ARBA00023125"/>
    </source>
</evidence>
<dbReference type="SUPFAM" id="SSF47413">
    <property type="entry name" value="lambda repressor-like DNA-binding domains"/>
    <property type="match status" value="1"/>
</dbReference>
<gene>
    <name evidence="3" type="ORF">DWV29_01025</name>
</gene>
<dbReference type="Proteomes" id="UP000283880">
    <property type="component" value="Unassembled WGS sequence"/>
</dbReference>
<dbReference type="AlphaFoldDB" id="A0A413FKT5"/>